<comment type="caution">
    <text evidence="2">The sequence shown here is derived from an EMBL/GenBank/DDBJ whole genome shotgun (WGS) entry which is preliminary data.</text>
</comment>
<dbReference type="OrthoDB" id="9796655at2"/>
<dbReference type="Gene3D" id="1.10.10.10">
    <property type="entry name" value="Winged helix-like DNA-binding domain superfamily/Winged helix DNA-binding domain"/>
    <property type="match status" value="1"/>
</dbReference>
<name>A0A8J2Z5A7_9GAMM</name>
<evidence type="ECO:0000259" key="1">
    <source>
        <dbReference type="Pfam" id="PF00196"/>
    </source>
</evidence>
<dbReference type="InterPro" id="IPR036388">
    <property type="entry name" value="WH-like_DNA-bd_sf"/>
</dbReference>
<dbReference type="AlphaFoldDB" id="A0A8J2Z5A7"/>
<dbReference type="Pfam" id="PF00196">
    <property type="entry name" value="GerE"/>
    <property type="match status" value="1"/>
</dbReference>
<dbReference type="GO" id="GO:0006355">
    <property type="term" value="P:regulation of DNA-templated transcription"/>
    <property type="evidence" value="ECO:0007669"/>
    <property type="project" value="InterPro"/>
</dbReference>
<dbReference type="Proteomes" id="UP000636949">
    <property type="component" value="Unassembled WGS sequence"/>
</dbReference>
<sequence>MSKSNNKVNETKEFLDALLIGRDNNALGEFLTPDCLALTDYGIAFGRDEIAMDLSFYFQSIDVRSLDFLQQAHCADTTVLQFSENCEHIGEFCGIETTGKKFVFNASIMLRWQEDKIKEYSLSPDMAGVFAQITDDKTAAKTLEALNESNSRCYAMLAKLYVLINAQGLYLTKQQIKCLALYFEGYSTVVSARILQCSVGTVRTHIRNIQELYRSHFSGNIEAWFKSHGLFQNMRRYARLLR</sequence>
<dbReference type="SUPFAM" id="SSF54427">
    <property type="entry name" value="NTF2-like"/>
    <property type="match status" value="1"/>
</dbReference>
<dbReference type="EMBL" id="BMJS01000021">
    <property type="protein sequence ID" value="GGG01225.1"/>
    <property type="molecule type" value="Genomic_DNA"/>
</dbReference>
<keyword evidence="3" id="KW-1185">Reference proteome</keyword>
<dbReference type="Pfam" id="PF07366">
    <property type="entry name" value="SnoaL"/>
    <property type="match status" value="1"/>
</dbReference>
<proteinExistence type="predicted"/>
<dbReference type="SUPFAM" id="SSF46894">
    <property type="entry name" value="C-terminal effector domain of the bipartite response regulators"/>
    <property type="match status" value="1"/>
</dbReference>
<dbReference type="InterPro" id="IPR009959">
    <property type="entry name" value="Cyclase_SnoaL-like"/>
</dbReference>
<reference evidence="2" key="1">
    <citation type="journal article" date="2014" name="Int. J. Syst. Evol. Microbiol.">
        <title>Complete genome sequence of Corynebacterium casei LMG S-19264T (=DSM 44701T), isolated from a smear-ripened cheese.</title>
        <authorList>
            <consortium name="US DOE Joint Genome Institute (JGI-PGF)"/>
            <person name="Walter F."/>
            <person name="Albersmeier A."/>
            <person name="Kalinowski J."/>
            <person name="Ruckert C."/>
        </authorList>
    </citation>
    <scope>NUCLEOTIDE SEQUENCE</scope>
    <source>
        <strain evidence="2">CGMCC 1.15758</strain>
    </source>
</reference>
<feature type="domain" description="HTH luxR-type" evidence="1">
    <location>
        <begin position="171"/>
        <end position="210"/>
    </location>
</feature>
<dbReference type="Gene3D" id="3.10.450.50">
    <property type="match status" value="1"/>
</dbReference>
<gene>
    <name evidence="2" type="ORF">GCM10010995_18350</name>
</gene>
<organism evidence="2 3">
    <name type="scientific">Cysteiniphilum litorale</name>
    <dbReference type="NCBI Taxonomy" id="2056700"/>
    <lineage>
        <taxon>Bacteria</taxon>
        <taxon>Pseudomonadati</taxon>
        <taxon>Pseudomonadota</taxon>
        <taxon>Gammaproteobacteria</taxon>
        <taxon>Thiotrichales</taxon>
        <taxon>Fastidiosibacteraceae</taxon>
        <taxon>Cysteiniphilum</taxon>
    </lineage>
</organism>
<protein>
    <recommendedName>
        <fullName evidence="1">HTH luxR-type domain-containing protein</fullName>
    </recommendedName>
</protein>
<dbReference type="InterPro" id="IPR032710">
    <property type="entry name" value="NTF2-like_dom_sf"/>
</dbReference>
<dbReference type="GO" id="GO:0003677">
    <property type="term" value="F:DNA binding"/>
    <property type="evidence" value="ECO:0007669"/>
    <property type="project" value="InterPro"/>
</dbReference>
<dbReference type="RefSeq" id="WP_117003108.1">
    <property type="nucleotide sequence ID" value="NZ_BMJS01000021.1"/>
</dbReference>
<reference evidence="2" key="2">
    <citation type="submission" date="2020-09" db="EMBL/GenBank/DDBJ databases">
        <authorList>
            <person name="Sun Q."/>
            <person name="Zhou Y."/>
        </authorList>
    </citation>
    <scope>NUCLEOTIDE SEQUENCE</scope>
    <source>
        <strain evidence="2">CGMCC 1.15758</strain>
    </source>
</reference>
<dbReference type="GO" id="GO:0030638">
    <property type="term" value="P:polyketide metabolic process"/>
    <property type="evidence" value="ECO:0007669"/>
    <property type="project" value="InterPro"/>
</dbReference>
<dbReference type="InterPro" id="IPR016032">
    <property type="entry name" value="Sig_transdc_resp-reg_C-effctor"/>
</dbReference>
<dbReference type="InterPro" id="IPR000792">
    <property type="entry name" value="Tscrpt_reg_LuxR_C"/>
</dbReference>
<evidence type="ECO:0000313" key="3">
    <source>
        <dbReference type="Proteomes" id="UP000636949"/>
    </source>
</evidence>
<evidence type="ECO:0000313" key="2">
    <source>
        <dbReference type="EMBL" id="GGG01225.1"/>
    </source>
</evidence>
<accession>A0A8J2Z5A7</accession>